<protein>
    <recommendedName>
        <fullName evidence="4">Auto-transporter adhesin head GIN domain-containing protein</fullName>
    </recommendedName>
</protein>
<accession>A0AAP2CFS3</accession>
<feature type="chain" id="PRO_5042830688" description="Auto-transporter adhesin head GIN domain-containing protein" evidence="1">
    <location>
        <begin position="22"/>
        <end position="280"/>
    </location>
</feature>
<dbReference type="PROSITE" id="PS51257">
    <property type="entry name" value="PROKAR_LIPOPROTEIN"/>
    <property type="match status" value="1"/>
</dbReference>
<sequence>MKKFYLLPLFAIAFLISSCTEFPDIAPSANIVGTDDTEIEAYFLDIDDMIEVILSENTIASNGVDVLLDDPRMVNANIYLETPETSTPAIVIVDFGDGTADVKGNIRKGRLHLEVSTLEEYSNNTGRLTIENYSINGIRIEGNLLAEHEVDVEAKTLFSYVEYSGRVTWPDGTFATRNSQAIKDLSWAPENPVTWIQNGNANGVGRSGVGYYTVITEGLLFERECLQAGNYTPTSGKKRTIGRHLEANIDYGNGTCDNEVMITIEEDRTYAHTFTFEGLR</sequence>
<reference evidence="2 3" key="1">
    <citation type="submission" date="2021-05" db="EMBL/GenBank/DDBJ databases">
        <authorList>
            <person name="Zhang Z.D."/>
            <person name="Osman G."/>
        </authorList>
    </citation>
    <scope>NUCLEOTIDE SEQUENCE [LARGE SCALE GENOMIC DNA]</scope>
    <source>
        <strain evidence="2 3">KCTC 32217</strain>
    </source>
</reference>
<evidence type="ECO:0000313" key="2">
    <source>
        <dbReference type="EMBL" id="MBS9523801.1"/>
    </source>
</evidence>
<evidence type="ECO:0000256" key="1">
    <source>
        <dbReference type="SAM" id="SignalP"/>
    </source>
</evidence>
<dbReference type="EMBL" id="JAHCMY010000003">
    <property type="protein sequence ID" value="MBS9523801.1"/>
    <property type="molecule type" value="Genomic_DNA"/>
</dbReference>
<name>A0AAP2CFS3_9BACT</name>
<feature type="signal peptide" evidence="1">
    <location>
        <begin position="1"/>
        <end position="21"/>
    </location>
</feature>
<comment type="caution">
    <text evidence="2">The sequence shown here is derived from an EMBL/GenBank/DDBJ whole genome shotgun (WGS) entry which is preliminary data.</text>
</comment>
<evidence type="ECO:0008006" key="4">
    <source>
        <dbReference type="Google" id="ProtNLM"/>
    </source>
</evidence>
<keyword evidence="3" id="KW-1185">Reference proteome</keyword>
<dbReference type="RefSeq" id="WP_213944688.1">
    <property type="nucleotide sequence ID" value="NZ_JAHCMY010000003.1"/>
</dbReference>
<dbReference type="Proteomes" id="UP001319104">
    <property type="component" value="Unassembled WGS sequence"/>
</dbReference>
<organism evidence="2 3">
    <name type="scientific">Litoribacter ruber</name>
    <dbReference type="NCBI Taxonomy" id="702568"/>
    <lineage>
        <taxon>Bacteria</taxon>
        <taxon>Pseudomonadati</taxon>
        <taxon>Bacteroidota</taxon>
        <taxon>Cytophagia</taxon>
        <taxon>Cytophagales</taxon>
        <taxon>Cyclobacteriaceae</taxon>
        <taxon>Litoribacter</taxon>
    </lineage>
</organism>
<evidence type="ECO:0000313" key="3">
    <source>
        <dbReference type="Proteomes" id="UP001319104"/>
    </source>
</evidence>
<dbReference type="AlphaFoldDB" id="A0AAP2CFS3"/>
<keyword evidence="1" id="KW-0732">Signal</keyword>
<gene>
    <name evidence="2" type="ORF">KI659_07210</name>
</gene>
<proteinExistence type="predicted"/>